<reference evidence="5 6" key="1">
    <citation type="submission" date="2023-09" db="EMBL/GenBank/DDBJ databases">
        <authorList>
            <person name="Page C.A."/>
            <person name="Perez-Diaz I.M."/>
        </authorList>
    </citation>
    <scope>NUCLEOTIDE SEQUENCE [LARGE SCALE GENOMIC DNA]</scope>
    <source>
        <strain evidence="5 6">Ll15</strain>
    </source>
</reference>
<protein>
    <submittedName>
        <fullName evidence="5">Sau3AI family type II restriction endonuclease</fullName>
    </submittedName>
</protein>
<dbReference type="NCBIfam" id="NF040973">
    <property type="entry name" value="restrict_Sau3AI"/>
    <property type="match status" value="1"/>
</dbReference>
<evidence type="ECO:0000259" key="4">
    <source>
        <dbReference type="SMART" id="SM00927"/>
    </source>
</evidence>
<dbReference type="Gene3D" id="3.40.600.10">
    <property type="entry name" value="DNA mismatch repair MutH/Restriction endonuclease, type II"/>
    <property type="match status" value="2"/>
</dbReference>
<dbReference type="SUPFAM" id="SSF52980">
    <property type="entry name" value="Restriction endonuclease-like"/>
    <property type="match status" value="2"/>
</dbReference>
<dbReference type="GO" id="GO:0004519">
    <property type="term" value="F:endonuclease activity"/>
    <property type="evidence" value="ECO:0007669"/>
    <property type="project" value="UniProtKB-KW"/>
</dbReference>
<keyword evidence="6" id="KW-1185">Reference proteome</keyword>
<dbReference type="InterPro" id="IPR037057">
    <property type="entry name" value="DNA_rep_MutH/T2_RE_sf"/>
</dbReference>
<dbReference type="CDD" id="cd22355">
    <property type="entry name" value="Sau3AI_C"/>
    <property type="match status" value="1"/>
</dbReference>
<dbReference type="InterPro" id="IPR011337">
    <property type="entry name" value="DNA_rep_MutH/RE_typeII_Sau3AI"/>
</dbReference>
<keyword evidence="2 5" id="KW-0255">Endonuclease</keyword>
<evidence type="ECO:0000313" key="6">
    <source>
        <dbReference type="Proteomes" id="UP001322664"/>
    </source>
</evidence>
<dbReference type="Pfam" id="PF02976">
    <property type="entry name" value="MutH"/>
    <property type="match status" value="2"/>
</dbReference>
<keyword evidence="1" id="KW-0540">Nuclease</keyword>
<organism evidence="5 6">
    <name type="scientific">Lysinibacillus louembei</name>
    <dbReference type="NCBI Taxonomy" id="1470088"/>
    <lineage>
        <taxon>Bacteria</taxon>
        <taxon>Bacillati</taxon>
        <taxon>Bacillota</taxon>
        <taxon>Bacilli</taxon>
        <taxon>Bacillales</taxon>
        <taxon>Bacillaceae</taxon>
        <taxon>Lysinibacillus</taxon>
    </lineage>
</organism>
<evidence type="ECO:0000256" key="2">
    <source>
        <dbReference type="ARBA" id="ARBA00022759"/>
    </source>
</evidence>
<sequence>MLYTTEAELMKKAREAIGKTFNEIDQHNRLGKGQKGGFGHIIEESHFGYEINSNAEPDFKELGIELKVTAFKRNKNGTLSAKERLVLNIINYMEEVHENFETSSFWKKNQKLLLMFYEWQTELARGDFQIIETVLYEYPEEDLIIIKKDWEHIVSKIRAGEAHLLSEGDTQYLGACTKGANKSTVRQQPYSNVLAPQRAYSLKQSYMSSIMREYLTKEKLTYFATKQELSEKTIEELLHKRFAPYIHLTQEEMAARLNMPFDSKNKAFIPKLISALLGVKGTKLNQIAEFAKANIQFKTVRLKKNDIPKEHMSFVNINFKEIVKERWEESYIRNYFLETQLLFVIFKFNKNNELVFKGIKLWHMPMETIEHEVWRYWMEIRQVVNDGVQFTQTKRGIKNNLPDTKFNGVLHVRPKGRNASDKTELPSGQWITKQSYWLNAEYVAEILKK</sequence>
<dbReference type="InterPro" id="IPR011335">
    <property type="entry name" value="Restrct_endonuc-II-like"/>
</dbReference>
<evidence type="ECO:0000313" key="5">
    <source>
        <dbReference type="EMBL" id="WPK12645.1"/>
    </source>
</evidence>
<evidence type="ECO:0000256" key="1">
    <source>
        <dbReference type="ARBA" id="ARBA00022722"/>
    </source>
</evidence>
<dbReference type="EMBL" id="CP137624">
    <property type="protein sequence ID" value="WPK12645.1"/>
    <property type="molecule type" value="Genomic_DNA"/>
</dbReference>
<name>A0ABZ0RWW0_9BACI</name>
<dbReference type="CDD" id="cd22356">
    <property type="entry name" value="Sau3AI_N-like"/>
    <property type="match status" value="1"/>
</dbReference>
<proteinExistence type="predicted"/>
<accession>A0ABZ0RWW0</accession>
<feature type="domain" description="DNA mismatch repair MutH/Type II restriction enzyme Sau3AI" evidence="4">
    <location>
        <begin position="49"/>
        <end position="149"/>
    </location>
</feature>
<dbReference type="RefSeq" id="WP_319837348.1">
    <property type="nucleotide sequence ID" value="NZ_CP137624.1"/>
</dbReference>
<dbReference type="Proteomes" id="UP001322664">
    <property type="component" value="Chromosome"/>
</dbReference>
<keyword evidence="3" id="KW-0378">Hydrolase</keyword>
<dbReference type="SMART" id="SM00927">
    <property type="entry name" value="MutH"/>
    <property type="match status" value="1"/>
</dbReference>
<gene>
    <name evidence="5" type="ORF">R6U77_02800</name>
</gene>
<evidence type="ECO:0000256" key="3">
    <source>
        <dbReference type="ARBA" id="ARBA00022801"/>
    </source>
</evidence>